<evidence type="ECO:0000259" key="1">
    <source>
        <dbReference type="PROSITE" id="PS51186"/>
    </source>
</evidence>
<dbReference type="InterPro" id="IPR016181">
    <property type="entry name" value="Acyl_CoA_acyltransferase"/>
</dbReference>
<dbReference type="InterPro" id="IPR000182">
    <property type="entry name" value="GNAT_dom"/>
</dbReference>
<accession>A0A7Z0ESI8</accession>
<dbReference type="EMBL" id="JACCFS010000001">
    <property type="protein sequence ID" value="NYJ36936.1"/>
    <property type="molecule type" value="Genomic_DNA"/>
</dbReference>
<dbReference type="SUPFAM" id="SSF55729">
    <property type="entry name" value="Acyl-CoA N-acyltransferases (Nat)"/>
    <property type="match status" value="1"/>
</dbReference>
<dbReference type="InterPro" id="IPR056935">
    <property type="entry name" value="Rv0428c-like_C"/>
</dbReference>
<evidence type="ECO:0000313" key="3">
    <source>
        <dbReference type="Proteomes" id="UP000572051"/>
    </source>
</evidence>
<dbReference type="AlphaFoldDB" id="A0A7Z0ESI8"/>
<evidence type="ECO:0000313" key="2">
    <source>
        <dbReference type="EMBL" id="NYJ36936.1"/>
    </source>
</evidence>
<dbReference type="PROSITE" id="PS51186">
    <property type="entry name" value="GNAT"/>
    <property type="match status" value="1"/>
</dbReference>
<feature type="domain" description="N-acetyltransferase" evidence="1">
    <location>
        <begin position="91"/>
        <end position="234"/>
    </location>
</feature>
<dbReference type="RefSeq" id="WP_179827251.1">
    <property type="nucleotide sequence ID" value="NZ_JACCFS010000001.1"/>
</dbReference>
<dbReference type="Pfam" id="PF24553">
    <property type="entry name" value="Rv0428c_C"/>
    <property type="match status" value="1"/>
</dbReference>
<proteinExistence type="predicted"/>
<keyword evidence="2" id="KW-0808">Transferase</keyword>
<sequence>MREWSERIAADWPPAEVETAAGWRLGYGGGVTFRANSAYALDPAAPGPLSEVEHFYHARGAPAAVQIWPGMADLDAELAGRGYTARRSALVMVRDIGDAPAPREGVEVLSRPDARWRELWSHETADPRVVEGQHRIMDRVPVMGYAVDATGSARGCAALGEGWVGVYNMLTAASARGQGFAGGIIDSLLAWGRDKGAHSAYLLVSRDNASALRSYERAGFAEVSRYHYRVGPAV</sequence>
<name>A0A7Z0ESI8_9ACTN</name>
<protein>
    <submittedName>
        <fullName evidence="2">GNAT superfamily N-acetyltransferase</fullName>
    </submittedName>
</protein>
<dbReference type="GO" id="GO:0016747">
    <property type="term" value="F:acyltransferase activity, transferring groups other than amino-acyl groups"/>
    <property type="evidence" value="ECO:0007669"/>
    <property type="project" value="InterPro"/>
</dbReference>
<gene>
    <name evidence="2" type="ORF">HNR10_004817</name>
</gene>
<comment type="caution">
    <text evidence="2">The sequence shown here is derived from an EMBL/GenBank/DDBJ whole genome shotgun (WGS) entry which is preliminary data.</text>
</comment>
<dbReference type="Gene3D" id="3.40.630.30">
    <property type="match status" value="1"/>
</dbReference>
<reference evidence="2 3" key="1">
    <citation type="submission" date="2020-07" db="EMBL/GenBank/DDBJ databases">
        <title>Sequencing the genomes of 1000 actinobacteria strains.</title>
        <authorList>
            <person name="Klenk H.-P."/>
        </authorList>
    </citation>
    <scope>NUCLEOTIDE SEQUENCE [LARGE SCALE GENOMIC DNA]</scope>
    <source>
        <strain evidence="2 3">DSM 44442</strain>
    </source>
</reference>
<organism evidence="2 3">
    <name type="scientific">Nocardiopsis aegyptia</name>
    <dbReference type="NCBI Taxonomy" id="220378"/>
    <lineage>
        <taxon>Bacteria</taxon>
        <taxon>Bacillati</taxon>
        <taxon>Actinomycetota</taxon>
        <taxon>Actinomycetes</taxon>
        <taxon>Streptosporangiales</taxon>
        <taxon>Nocardiopsidaceae</taxon>
        <taxon>Nocardiopsis</taxon>
    </lineage>
</organism>
<dbReference type="Proteomes" id="UP000572051">
    <property type="component" value="Unassembled WGS sequence"/>
</dbReference>
<keyword evidence="3" id="KW-1185">Reference proteome</keyword>